<dbReference type="AlphaFoldDB" id="A6IPI8"/>
<proteinExistence type="predicted"/>
<gene>
    <name evidence="2" type="ORF">rCG_22320</name>
</gene>
<organism evidence="2 3">
    <name type="scientific">Rattus norvegicus</name>
    <name type="common">Rat</name>
    <dbReference type="NCBI Taxonomy" id="10116"/>
    <lineage>
        <taxon>Eukaryota</taxon>
        <taxon>Metazoa</taxon>
        <taxon>Chordata</taxon>
        <taxon>Craniata</taxon>
        <taxon>Vertebrata</taxon>
        <taxon>Euteleostomi</taxon>
        <taxon>Mammalia</taxon>
        <taxon>Eutheria</taxon>
        <taxon>Euarchontoglires</taxon>
        <taxon>Glires</taxon>
        <taxon>Rodentia</taxon>
        <taxon>Myomorpha</taxon>
        <taxon>Muroidea</taxon>
        <taxon>Muridae</taxon>
        <taxon>Murinae</taxon>
        <taxon>Rattus</taxon>
    </lineage>
</organism>
<evidence type="ECO:0000313" key="2">
    <source>
        <dbReference type="EMBL" id="EDL98872.1"/>
    </source>
</evidence>
<sequence length="89" mass="9543">MLIGLPYRQRELPSCDGLHMLGPGSSTIRRCGLVGGSVSLWGCIIIEAGMVQEELSATSSPEGSQEQTQNPRRSLEEGLQAHPHGEAEN</sequence>
<evidence type="ECO:0000313" key="3">
    <source>
        <dbReference type="Proteomes" id="UP000234681"/>
    </source>
</evidence>
<feature type="region of interest" description="Disordered" evidence="1">
    <location>
        <begin position="54"/>
        <end position="89"/>
    </location>
</feature>
<dbReference type="Proteomes" id="UP000234681">
    <property type="component" value="Chromosome 9"/>
</dbReference>
<accession>A6IPI8</accession>
<dbReference type="EMBL" id="CH473965">
    <property type="protein sequence ID" value="EDL98872.1"/>
    <property type="molecule type" value="Genomic_DNA"/>
</dbReference>
<name>A6IPI8_RAT</name>
<feature type="compositionally biased region" description="Polar residues" evidence="1">
    <location>
        <begin position="55"/>
        <end position="72"/>
    </location>
</feature>
<reference evidence="2 3" key="1">
    <citation type="submission" date="2005-09" db="EMBL/GenBank/DDBJ databases">
        <authorList>
            <person name="Mural R.J."/>
            <person name="Li P.W."/>
            <person name="Adams M.D."/>
            <person name="Amanatides P.G."/>
            <person name="Baden-Tillson H."/>
            <person name="Barnstead M."/>
            <person name="Chin S.H."/>
            <person name="Dew I."/>
            <person name="Evans C.A."/>
            <person name="Ferriera S."/>
            <person name="Flanigan M."/>
            <person name="Fosler C."/>
            <person name="Glodek A."/>
            <person name="Gu Z."/>
            <person name="Holt R.A."/>
            <person name="Jennings D."/>
            <person name="Kraft C.L."/>
            <person name="Lu F."/>
            <person name="Nguyen T."/>
            <person name="Nusskern D.R."/>
            <person name="Pfannkoch C.M."/>
            <person name="Sitter C."/>
            <person name="Sutton G.G."/>
            <person name="Venter J.C."/>
            <person name="Wang Z."/>
            <person name="Woodage T."/>
            <person name="Zheng X.H."/>
            <person name="Zhong F."/>
        </authorList>
    </citation>
    <scope>NUCLEOTIDE SEQUENCE [LARGE SCALE GENOMIC DNA]</scope>
    <source>
        <strain>BN</strain>
        <strain evidence="3">Sprague-Dawley</strain>
    </source>
</reference>
<protein>
    <submittedName>
        <fullName evidence="2">RCG22320</fullName>
    </submittedName>
</protein>
<evidence type="ECO:0000256" key="1">
    <source>
        <dbReference type="SAM" id="MobiDB-lite"/>
    </source>
</evidence>